<evidence type="ECO:0000313" key="1">
    <source>
        <dbReference type="EMBL" id="KKL84889.1"/>
    </source>
</evidence>
<organism evidence="1">
    <name type="scientific">marine sediment metagenome</name>
    <dbReference type="NCBI Taxonomy" id="412755"/>
    <lineage>
        <taxon>unclassified sequences</taxon>
        <taxon>metagenomes</taxon>
        <taxon>ecological metagenomes</taxon>
    </lineage>
</organism>
<proteinExistence type="predicted"/>
<reference evidence="1" key="1">
    <citation type="journal article" date="2015" name="Nature">
        <title>Complex archaea that bridge the gap between prokaryotes and eukaryotes.</title>
        <authorList>
            <person name="Spang A."/>
            <person name="Saw J.H."/>
            <person name="Jorgensen S.L."/>
            <person name="Zaremba-Niedzwiedzka K."/>
            <person name="Martijn J."/>
            <person name="Lind A.E."/>
            <person name="van Eijk R."/>
            <person name="Schleper C."/>
            <person name="Guy L."/>
            <person name="Ettema T.J."/>
        </authorList>
    </citation>
    <scope>NUCLEOTIDE SEQUENCE</scope>
</reference>
<dbReference type="EMBL" id="LAZR01021568">
    <property type="protein sequence ID" value="KKL84889.1"/>
    <property type="molecule type" value="Genomic_DNA"/>
</dbReference>
<feature type="non-terminal residue" evidence="1">
    <location>
        <position position="27"/>
    </location>
</feature>
<dbReference type="AlphaFoldDB" id="A0A0F9FES9"/>
<gene>
    <name evidence="1" type="ORF">LCGC14_1960150</name>
</gene>
<name>A0A0F9FES9_9ZZZZ</name>
<sequence length="27" mass="3277">MTKLINPTFNLIKESPRLYSGEYIEYR</sequence>
<comment type="caution">
    <text evidence="1">The sequence shown here is derived from an EMBL/GenBank/DDBJ whole genome shotgun (WGS) entry which is preliminary data.</text>
</comment>
<accession>A0A0F9FES9</accession>
<protein>
    <submittedName>
        <fullName evidence="1">Uncharacterized protein</fullName>
    </submittedName>
</protein>